<dbReference type="AlphaFoldDB" id="A0AAN6Z540"/>
<reference evidence="1" key="2">
    <citation type="submission" date="2023-05" db="EMBL/GenBank/DDBJ databases">
        <authorList>
            <consortium name="Lawrence Berkeley National Laboratory"/>
            <person name="Steindorff A."/>
            <person name="Hensen N."/>
            <person name="Bonometti L."/>
            <person name="Westerberg I."/>
            <person name="Brannstrom I.O."/>
            <person name="Guillou S."/>
            <person name="Cros-Aarteil S."/>
            <person name="Calhoun S."/>
            <person name="Haridas S."/>
            <person name="Kuo A."/>
            <person name="Mondo S."/>
            <person name="Pangilinan J."/>
            <person name="Riley R."/>
            <person name="Labutti K."/>
            <person name="Andreopoulos B."/>
            <person name="Lipzen A."/>
            <person name="Chen C."/>
            <person name="Yanf M."/>
            <person name="Daum C."/>
            <person name="Ng V."/>
            <person name="Clum A."/>
            <person name="Ohm R."/>
            <person name="Martin F."/>
            <person name="Silar P."/>
            <person name="Natvig D."/>
            <person name="Lalanne C."/>
            <person name="Gautier V."/>
            <person name="Ament-Velasquez S.L."/>
            <person name="Kruys A."/>
            <person name="Hutchinson M.I."/>
            <person name="Powell A.J."/>
            <person name="Barry K."/>
            <person name="Miller A.N."/>
            <person name="Grigoriev I.V."/>
            <person name="Debuchy R."/>
            <person name="Gladieux P."/>
            <person name="Thoren M.H."/>
            <person name="Johannesson H."/>
        </authorList>
    </citation>
    <scope>NUCLEOTIDE SEQUENCE</scope>
    <source>
        <strain evidence="1">CBS 731.68</strain>
    </source>
</reference>
<dbReference type="RefSeq" id="XP_062649163.1">
    <property type="nucleotide sequence ID" value="XM_062786509.1"/>
</dbReference>
<evidence type="ECO:0000313" key="1">
    <source>
        <dbReference type="EMBL" id="KAK4125392.1"/>
    </source>
</evidence>
<name>A0AAN6Z540_9PEZI</name>
<dbReference type="EMBL" id="MU853225">
    <property type="protein sequence ID" value="KAK4125392.1"/>
    <property type="molecule type" value="Genomic_DNA"/>
</dbReference>
<sequence>MRDAMMSSAITGRLRLMSGFSWLPSSPCSLATRLLPLQWGQAGPSISTGCHVSGANFRGQIHAGSNSQFLCLPC</sequence>
<gene>
    <name evidence="1" type="ORF">N657DRAFT_264331</name>
</gene>
<comment type="caution">
    <text evidence="1">The sequence shown here is derived from an EMBL/GenBank/DDBJ whole genome shotgun (WGS) entry which is preliminary data.</text>
</comment>
<organism evidence="1 2">
    <name type="scientific">Parathielavia appendiculata</name>
    <dbReference type="NCBI Taxonomy" id="2587402"/>
    <lineage>
        <taxon>Eukaryota</taxon>
        <taxon>Fungi</taxon>
        <taxon>Dikarya</taxon>
        <taxon>Ascomycota</taxon>
        <taxon>Pezizomycotina</taxon>
        <taxon>Sordariomycetes</taxon>
        <taxon>Sordariomycetidae</taxon>
        <taxon>Sordariales</taxon>
        <taxon>Chaetomiaceae</taxon>
        <taxon>Parathielavia</taxon>
    </lineage>
</organism>
<dbReference type="GeneID" id="87823277"/>
<protein>
    <submittedName>
        <fullName evidence="1">Uncharacterized protein</fullName>
    </submittedName>
</protein>
<dbReference type="Proteomes" id="UP001302602">
    <property type="component" value="Unassembled WGS sequence"/>
</dbReference>
<accession>A0AAN6Z540</accession>
<keyword evidence="2" id="KW-1185">Reference proteome</keyword>
<evidence type="ECO:0000313" key="2">
    <source>
        <dbReference type="Proteomes" id="UP001302602"/>
    </source>
</evidence>
<proteinExistence type="predicted"/>
<reference evidence="1" key="1">
    <citation type="journal article" date="2023" name="Mol. Phylogenet. Evol.">
        <title>Genome-scale phylogeny and comparative genomics of the fungal order Sordariales.</title>
        <authorList>
            <person name="Hensen N."/>
            <person name="Bonometti L."/>
            <person name="Westerberg I."/>
            <person name="Brannstrom I.O."/>
            <person name="Guillou S."/>
            <person name="Cros-Aarteil S."/>
            <person name="Calhoun S."/>
            <person name="Haridas S."/>
            <person name="Kuo A."/>
            <person name="Mondo S."/>
            <person name="Pangilinan J."/>
            <person name="Riley R."/>
            <person name="LaButti K."/>
            <person name="Andreopoulos B."/>
            <person name="Lipzen A."/>
            <person name="Chen C."/>
            <person name="Yan M."/>
            <person name="Daum C."/>
            <person name="Ng V."/>
            <person name="Clum A."/>
            <person name="Steindorff A."/>
            <person name="Ohm R.A."/>
            <person name="Martin F."/>
            <person name="Silar P."/>
            <person name="Natvig D.O."/>
            <person name="Lalanne C."/>
            <person name="Gautier V."/>
            <person name="Ament-Velasquez S.L."/>
            <person name="Kruys A."/>
            <person name="Hutchinson M.I."/>
            <person name="Powell A.J."/>
            <person name="Barry K."/>
            <person name="Miller A.N."/>
            <person name="Grigoriev I.V."/>
            <person name="Debuchy R."/>
            <person name="Gladieux P."/>
            <person name="Hiltunen Thoren M."/>
            <person name="Johannesson H."/>
        </authorList>
    </citation>
    <scope>NUCLEOTIDE SEQUENCE</scope>
    <source>
        <strain evidence="1">CBS 731.68</strain>
    </source>
</reference>